<sequence length="279" mass="29710">MEPFEAKPKAAMIRVAVKGGGDLGTGAILRLHRAGFRVWVTELPQPLAIRRAVAVASAVYEGAITVEGHTARRVADPSEFPALWERGEIPVLVDPGGESIRRLRPEVVVDAIMAKRNTGTSIEDAPVVVALGPGFTAGVDCHAVVETARGHDLGRVYYTGSALPDTGIPGTIGGHDVLRVLRAPCAGRFRGIRRIGDRVEAGEIVAYVDETPIRTAIAGVLRGLLFDGLEVTPGMKVGDVDPRAEARHCFTVSDKAWAVGGGVLEAVLKCLHERGWIPW</sequence>
<protein>
    <recommendedName>
        <fullName evidence="3">EF2563 family selenium-dependent molybdenum hydroxylase system protein</fullName>
    </recommendedName>
</protein>
<dbReference type="AlphaFoldDB" id="A0A2H5Y786"/>
<gene>
    <name evidence="1" type="ORF">HRbin22_01487</name>
</gene>
<evidence type="ECO:0008006" key="3">
    <source>
        <dbReference type="Google" id="ProtNLM"/>
    </source>
</evidence>
<organism evidence="1 2">
    <name type="scientific">Candidatus Thermoflexus japonica</name>
    <dbReference type="NCBI Taxonomy" id="2035417"/>
    <lineage>
        <taxon>Bacteria</taxon>
        <taxon>Bacillati</taxon>
        <taxon>Chloroflexota</taxon>
        <taxon>Thermoflexia</taxon>
        <taxon>Thermoflexales</taxon>
        <taxon>Thermoflexaceae</taxon>
        <taxon>Thermoflexus</taxon>
    </lineage>
</organism>
<name>A0A2H5Y786_9CHLR</name>
<comment type="caution">
    <text evidence="1">The sequence shown here is derived from an EMBL/GenBank/DDBJ whole genome shotgun (WGS) entry which is preliminary data.</text>
</comment>
<dbReference type="NCBIfam" id="TIGR03309">
    <property type="entry name" value="matur_yqeB"/>
    <property type="match status" value="1"/>
</dbReference>
<accession>A0A2H5Y786</accession>
<dbReference type="Proteomes" id="UP000236642">
    <property type="component" value="Unassembled WGS sequence"/>
</dbReference>
<dbReference type="EMBL" id="BEHY01000032">
    <property type="protein sequence ID" value="GBD09238.1"/>
    <property type="molecule type" value="Genomic_DNA"/>
</dbReference>
<proteinExistence type="predicted"/>
<evidence type="ECO:0000313" key="1">
    <source>
        <dbReference type="EMBL" id="GBD09238.1"/>
    </source>
</evidence>
<dbReference type="InterPro" id="IPR017695">
    <property type="entry name" value="Se-dep_Mo_hydrolase_YqeB"/>
</dbReference>
<evidence type="ECO:0000313" key="2">
    <source>
        <dbReference type="Proteomes" id="UP000236642"/>
    </source>
</evidence>
<reference evidence="2" key="1">
    <citation type="submission" date="2017-09" db="EMBL/GenBank/DDBJ databases">
        <title>Metaegenomics of thermophilic ammonia-oxidizing enrichment culture.</title>
        <authorList>
            <person name="Kato S."/>
            <person name="Suzuki K."/>
        </authorList>
    </citation>
    <scope>NUCLEOTIDE SEQUENCE [LARGE SCALE GENOMIC DNA]</scope>
</reference>